<dbReference type="InterPro" id="IPR005094">
    <property type="entry name" value="Endonuclease_MobA/VirD2"/>
</dbReference>
<dbReference type="NCBIfam" id="NF041893">
    <property type="entry name" value="TraI_MobP_relax"/>
    <property type="match status" value="1"/>
</dbReference>
<dbReference type="InterPro" id="IPR054462">
    <property type="entry name" value="TraI_M"/>
</dbReference>
<dbReference type="RefSeq" id="WP_271197099.1">
    <property type="nucleotide sequence ID" value="NZ_BSFN01000015.1"/>
</dbReference>
<keyword evidence="6" id="KW-1185">Reference proteome</keyword>
<sequence>MIAKRVPIKSGRKSSFAKLANYISNPQEKSERVGVVSVSNCHSTEIEDAALEVMATQARNTRSTSDKTYHLLISFRAGEQPPAQVLAEIEQRICTGLGFAEHQRVSAVHHDTDNLHIHIAINKIHPVRLTLHEPFRDYRTLGELCAALETEYSLEQDNHQARKSGAENRAADMEHAAGVESLIGWVKRECLEQIQRAQTWQSLHQVMHEHGLALHLRGNGLVISDQAGTTIKASSASRDLSKAKLQERLGPFEASTEQHPDAQPKRSYQAKPMRSRMDTTELYARYKTEQLNNAAACSAARTKAHERKAQKIAAAKRSGAMKRAALKLVSTDRLAKKALYALINQTFKNEINKAHQRYLQERQMITSQHKPRTWNDWLQHKAMSGDQHALAALRARAPAQSLKGNTVSGRHTSVHAPLKGLDTDSITKKGTLIYRTSGSAIRDDGHALKVSQGAAIDDLAAALQLAIQRFGQTLTVNGTTEFKQQVASVAAARRLAVQFDDPELEQTRLALLVGNRLQSRKSRSSGIHR</sequence>
<dbReference type="Proteomes" id="UP001143328">
    <property type="component" value="Unassembled WGS sequence"/>
</dbReference>
<gene>
    <name evidence="5" type="ORF">GCM10017655_40010</name>
</gene>
<dbReference type="Pfam" id="PF03432">
    <property type="entry name" value="Relaxase"/>
    <property type="match status" value="1"/>
</dbReference>
<comment type="caution">
    <text evidence="5">The sequence shown here is derived from an EMBL/GenBank/DDBJ whole genome shotgun (WGS) entry which is preliminary data.</text>
</comment>
<organism evidence="5 6">
    <name type="scientific">Pseudomonas turukhanskensis</name>
    <dbReference type="NCBI Taxonomy" id="1806536"/>
    <lineage>
        <taxon>Bacteria</taxon>
        <taxon>Pseudomonadati</taxon>
        <taxon>Pseudomonadota</taxon>
        <taxon>Gammaproteobacteria</taxon>
        <taxon>Pseudomonadales</taxon>
        <taxon>Pseudomonadaceae</taxon>
        <taxon>Pseudomonas</taxon>
    </lineage>
</organism>
<dbReference type="Pfam" id="PF22863">
    <property type="entry name" value="TraI_middle"/>
    <property type="match status" value="1"/>
</dbReference>
<dbReference type="InterPro" id="IPR040677">
    <property type="entry name" value="LPD7"/>
</dbReference>
<dbReference type="InterPro" id="IPR049751">
    <property type="entry name" value="TraI/MobA_relaxases"/>
</dbReference>
<feature type="domain" description="Large polyvalent protein-associated" evidence="3">
    <location>
        <begin position="423"/>
        <end position="509"/>
    </location>
</feature>
<accession>A0A9W6K8M7</accession>
<evidence type="ECO:0000259" key="3">
    <source>
        <dbReference type="Pfam" id="PF18821"/>
    </source>
</evidence>
<dbReference type="Pfam" id="PF18821">
    <property type="entry name" value="LPD7"/>
    <property type="match status" value="1"/>
</dbReference>
<dbReference type="AlphaFoldDB" id="A0A9W6K8M7"/>
<evidence type="ECO:0000259" key="4">
    <source>
        <dbReference type="Pfam" id="PF22863"/>
    </source>
</evidence>
<name>A0A9W6K8M7_9PSED</name>
<dbReference type="EMBL" id="BSFN01000015">
    <property type="protein sequence ID" value="GLK90937.1"/>
    <property type="molecule type" value="Genomic_DNA"/>
</dbReference>
<evidence type="ECO:0000256" key="1">
    <source>
        <dbReference type="SAM" id="MobiDB-lite"/>
    </source>
</evidence>
<reference evidence="5" key="2">
    <citation type="submission" date="2023-01" db="EMBL/GenBank/DDBJ databases">
        <authorList>
            <person name="Sun Q."/>
            <person name="Evtushenko L."/>
        </authorList>
    </citation>
    <scope>NUCLEOTIDE SEQUENCE</scope>
    <source>
        <strain evidence="5">VKM B-2935</strain>
    </source>
</reference>
<evidence type="ECO:0000313" key="6">
    <source>
        <dbReference type="Proteomes" id="UP001143328"/>
    </source>
</evidence>
<feature type="domain" description="TraI-like middle" evidence="4">
    <location>
        <begin position="167"/>
        <end position="254"/>
    </location>
</feature>
<proteinExistence type="predicted"/>
<feature type="domain" description="MobA/VirD2-like nuclease" evidence="2">
    <location>
        <begin position="22"/>
        <end position="154"/>
    </location>
</feature>
<protein>
    <submittedName>
        <fullName evidence="5">Conjugal transfer relaxase TraI</fullName>
    </submittedName>
</protein>
<reference evidence="5" key="1">
    <citation type="journal article" date="2014" name="Int. J. Syst. Evol. Microbiol.">
        <title>Complete genome sequence of Corynebacterium casei LMG S-19264T (=DSM 44701T), isolated from a smear-ripened cheese.</title>
        <authorList>
            <consortium name="US DOE Joint Genome Institute (JGI-PGF)"/>
            <person name="Walter F."/>
            <person name="Albersmeier A."/>
            <person name="Kalinowski J."/>
            <person name="Ruckert C."/>
        </authorList>
    </citation>
    <scope>NUCLEOTIDE SEQUENCE</scope>
    <source>
        <strain evidence="5">VKM B-2935</strain>
    </source>
</reference>
<evidence type="ECO:0000313" key="5">
    <source>
        <dbReference type="EMBL" id="GLK90937.1"/>
    </source>
</evidence>
<evidence type="ECO:0000259" key="2">
    <source>
        <dbReference type="Pfam" id="PF03432"/>
    </source>
</evidence>
<feature type="region of interest" description="Disordered" evidence="1">
    <location>
        <begin position="251"/>
        <end position="274"/>
    </location>
</feature>